<dbReference type="OMA" id="GIQWPRT"/>
<dbReference type="GO" id="GO:0000166">
    <property type="term" value="F:nucleotide binding"/>
    <property type="evidence" value="ECO:0007669"/>
    <property type="project" value="UniProtKB-KW"/>
</dbReference>
<dbReference type="GO" id="GO:0005737">
    <property type="term" value="C:cytoplasm"/>
    <property type="evidence" value="ECO:0007669"/>
    <property type="project" value="UniProtKB-SubCell"/>
</dbReference>
<dbReference type="Pfam" id="PF26217">
    <property type="entry name" value="GDPGP1_N"/>
    <property type="match status" value="1"/>
</dbReference>
<dbReference type="PANTHER" id="PTHR20884">
    <property type="entry name" value="GDP-D-GLUCOSE PHOSPHORYLASE 1"/>
    <property type="match status" value="1"/>
</dbReference>
<reference evidence="3" key="1">
    <citation type="submission" date="2025-08" db="UniProtKB">
        <authorList>
            <consortium name="RefSeq"/>
        </authorList>
    </citation>
    <scope>IDENTIFICATION</scope>
    <source>
        <tissue evidence="3">Whole organism</tissue>
    </source>
</reference>
<dbReference type="KEGG" id="hazt:108670309"/>
<evidence type="ECO:0000259" key="1">
    <source>
        <dbReference type="Pfam" id="PF26217"/>
    </source>
</evidence>
<dbReference type="GO" id="GO:0016787">
    <property type="term" value="F:hydrolase activity"/>
    <property type="evidence" value="ECO:0007669"/>
    <property type="project" value="UniProtKB-KW"/>
</dbReference>
<proteinExistence type="predicted"/>
<keyword evidence="2" id="KW-1185">Reference proteome</keyword>
<gene>
    <name evidence="3" type="primary">LOC108670309</name>
</gene>
<evidence type="ECO:0000313" key="2">
    <source>
        <dbReference type="Proteomes" id="UP000694843"/>
    </source>
</evidence>
<name>A0A8B7NHZ5_HYAAZ</name>
<dbReference type="GO" id="GO:0080048">
    <property type="term" value="F:GDP-D-glucose phosphorylase activity"/>
    <property type="evidence" value="ECO:0007669"/>
    <property type="project" value="UniProtKB-EC"/>
</dbReference>
<dbReference type="InterPro" id="IPR026506">
    <property type="entry name" value="GDPGP"/>
</dbReference>
<dbReference type="OrthoDB" id="417175at2759"/>
<dbReference type="PANTHER" id="PTHR20884:SF8">
    <property type="entry name" value="GDP-D-GLUCOSE PHOSPHORYLASE 1"/>
    <property type="match status" value="1"/>
</dbReference>
<dbReference type="GO" id="GO:0006006">
    <property type="term" value="P:glucose metabolic process"/>
    <property type="evidence" value="ECO:0007669"/>
    <property type="project" value="TreeGrafter"/>
</dbReference>
<evidence type="ECO:0000313" key="3">
    <source>
        <dbReference type="RefSeq" id="XP_018013260.1"/>
    </source>
</evidence>
<feature type="domain" description="GDPGP1-like N-terminal" evidence="1">
    <location>
        <begin position="102"/>
        <end position="263"/>
    </location>
</feature>
<protein>
    <submittedName>
        <fullName evidence="3">GDP-D-glucose phosphorylase 1</fullName>
    </submittedName>
</protein>
<dbReference type="AlphaFoldDB" id="A0A8B7NHZ5"/>
<dbReference type="RefSeq" id="XP_018013260.1">
    <property type="nucleotide sequence ID" value="XM_018157771.2"/>
</dbReference>
<organism evidence="2 3">
    <name type="scientific">Hyalella azteca</name>
    <name type="common">Amphipod</name>
    <dbReference type="NCBI Taxonomy" id="294128"/>
    <lineage>
        <taxon>Eukaryota</taxon>
        <taxon>Metazoa</taxon>
        <taxon>Ecdysozoa</taxon>
        <taxon>Arthropoda</taxon>
        <taxon>Crustacea</taxon>
        <taxon>Multicrustacea</taxon>
        <taxon>Malacostraca</taxon>
        <taxon>Eumalacostraca</taxon>
        <taxon>Peracarida</taxon>
        <taxon>Amphipoda</taxon>
        <taxon>Senticaudata</taxon>
        <taxon>Talitrida</taxon>
        <taxon>Talitroidea</taxon>
        <taxon>Hyalellidae</taxon>
        <taxon>Hyalella</taxon>
    </lineage>
</organism>
<dbReference type="Proteomes" id="UP000694843">
    <property type="component" value="Unplaced"/>
</dbReference>
<dbReference type="GO" id="GO:0005085">
    <property type="term" value="F:guanyl-nucleotide exchange factor activity"/>
    <property type="evidence" value="ECO:0007669"/>
    <property type="project" value="UniProtKB-KW"/>
</dbReference>
<dbReference type="GeneID" id="108670309"/>
<sequence length="437" mass="48548">MKDSKSDSFNGFWTLPAVKFTNKDFIHYAHNESTTMSIVPCSSRDSAALPEQLLPSSLQNIEVSTRNYGGRPDAQCLELLQSVGKSSKCNEEEEITKQTLSKLDRFLMTKWKAASEVGALNYSVANVLTKILPGKYCIVAQLNPARAMQRRKPQSFTKLHEPFNPDLFNFTKIKSSELLFNIHLVLENNEDLSGSIIVNAAPICSTHSLLLPSVQSCLPQLIDRDGLMLAVSTVLLSSSPSFRVGFNSLCAYASVNHHHYHCYFLPQHLYVESAACRPVRGRCHVFIDHYAPGFVFQVDPNCLIESVGAAMKLLSWMISADIPHNVFITRGQSLDDSRGPDVEDAKDDSELEACAAATGSAEKTYQVIRICIWAREASTGAKDVSVFAPALCELAGHVPIYNADYWDRINEEYITKEIHSLCKDAFDFVLANIESIL</sequence>
<accession>A0A8B7NHZ5</accession>
<dbReference type="InterPro" id="IPR058866">
    <property type="entry name" value="GDPGP1_N"/>
</dbReference>